<gene>
    <name evidence="2" type="ORF">D1114_07655</name>
</gene>
<dbReference type="Gene3D" id="1.10.10.10">
    <property type="entry name" value="Winged helix-like DNA-binding domain superfamily/Winged helix DNA-binding domain"/>
    <property type="match status" value="1"/>
</dbReference>
<dbReference type="InterPro" id="IPR001279">
    <property type="entry name" value="Metallo-B-lactamas"/>
</dbReference>
<reference evidence="2 3" key="1">
    <citation type="submission" date="2018-08" db="EMBL/GenBank/DDBJ databases">
        <title>Draft genome sequence of Rhodobacter sphaeroides FY.</title>
        <authorList>
            <person name="Rayyan A."/>
            <person name="Meyer T.E."/>
            <person name="Kyndt J.A."/>
        </authorList>
    </citation>
    <scope>NUCLEOTIDE SEQUENCE [LARGE SCALE GENOMIC DNA]</scope>
    <source>
        <strain evidence="2 3">FY</strain>
    </source>
</reference>
<organism evidence="2 3">
    <name type="scientific">Cereibacter sphaeroides</name>
    <name type="common">Rhodobacter sphaeroides</name>
    <dbReference type="NCBI Taxonomy" id="1063"/>
    <lineage>
        <taxon>Bacteria</taxon>
        <taxon>Pseudomonadati</taxon>
        <taxon>Pseudomonadota</taxon>
        <taxon>Alphaproteobacteria</taxon>
        <taxon>Rhodobacterales</taxon>
        <taxon>Paracoccaceae</taxon>
        <taxon>Cereibacter</taxon>
    </lineage>
</organism>
<dbReference type="AlphaFoldDB" id="A0AAX1UPA2"/>
<dbReference type="InterPro" id="IPR000595">
    <property type="entry name" value="cNMP-bd_dom"/>
</dbReference>
<dbReference type="Gene3D" id="3.60.15.10">
    <property type="entry name" value="Ribonuclease Z/Hydroxyacylglutathione hydrolase-like"/>
    <property type="match status" value="1"/>
</dbReference>
<dbReference type="InterPro" id="IPR036866">
    <property type="entry name" value="RibonucZ/Hydroxyglut_hydro"/>
</dbReference>
<dbReference type="InterPro" id="IPR041516">
    <property type="entry name" value="LACTB2_WH"/>
</dbReference>
<sequence>MERPEAGRCERLEPGLRRVLAPNPSPMTLWGTNSYLVGEGEVALIDPGPDLPAHREALLAALAPGERISTILVTHAHRDHSPLAAPLAATTGAEVLAFGPAQAGRSPLMAELAAGGLEGGEGVDTAFRPDRCLAHGERVQGHGWVLEAIHTPGHLGSHLCFAWGDRCFSGDHAMGWATSLVSPPDGDMGAYVASLAQLSARSWRVLYPGHGAPVTDPGSRLAWLAAHRRERESSILVELARGPATVRDLTPRIYRETPPELLPAAARNLLAHLLDLWNRRQVAADPGPSPNAIFTLSEPREES</sequence>
<dbReference type="SUPFAM" id="SSF56281">
    <property type="entry name" value="Metallo-hydrolase/oxidoreductase"/>
    <property type="match status" value="1"/>
</dbReference>
<proteinExistence type="predicted"/>
<dbReference type="SMART" id="SM00849">
    <property type="entry name" value="Lactamase_B"/>
    <property type="match status" value="1"/>
</dbReference>
<dbReference type="InterPro" id="IPR036388">
    <property type="entry name" value="WH-like_DNA-bd_sf"/>
</dbReference>
<dbReference type="Pfam" id="PF17778">
    <property type="entry name" value="WHD_BLACT"/>
    <property type="match status" value="1"/>
</dbReference>
<evidence type="ECO:0000259" key="1">
    <source>
        <dbReference type="PROSITE" id="PS50042"/>
    </source>
</evidence>
<feature type="domain" description="Cyclic nucleotide-binding" evidence="1">
    <location>
        <begin position="31"/>
        <end position="98"/>
    </location>
</feature>
<protein>
    <submittedName>
        <fullName evidence="2">MBL fold metallo-hydrolase</fullName>
    </submittedName>
</protein>
<dbReference type="InterPro" id="IPR050662">
    <property type="entry name" value="Sec-metab_biosynth-thioest"/>
</dbReference>
<dbReference type="PROSITE" id="PS50042">
    <property type="entry name" value="CNMP_BINDING_3"/>
    <property type="match status" value="1"/>
</dbReference>
<dbReference type="PANTHER" id="PTHR23131">
    <property type="entry name" value="ENDORIBONUCLEASE LACTB2"/>
    <property type="match status" value="1"/>
</dbReference>
<dbReference type="PANTHER" id="PTHR23131:SF0">
    <property type="entry name" value="ENDORIBONUCLEASE LACTB2"/>
    <property type="match status" value="1"/>
</dbReference>
<dbReference type="EMBL" id="QWGP01000005">
    <property type="protein sequence ID" value="RHZ96574.1"/>
    <property type="molecule type" value="Genomic_DNA"/>
</dbReference>
<name>A0AAX1UPA2_CERSP</name>
<evidence type="ECO:0000313" key="2">
    <source>
        <dbReference type="EMBL" id="RHZ96574.1"/>
    </source>
</evidence>
<evidence type="ECO:0000313" key="3">
    <source>
        <dbReference type="Proteomes" id="UP000266305"/>
    </source>
</evidence>
<dbReference type="RefSeq" id="WP_118999768.1">
    <property type="nucleotide sequence ID" value="NZ_QWGP01000005.1"/>
</dbReference>
<dbReference type="CDD" id="cd16278">
    <property type="entry name" value="metallo-hydrolase-like_MBL-fold"/>
    <property type="match status" value="1"/>
</dbReference>
<dbReference type="Proteomes" id="UP000266305">
    <property type="component" value="Unassembled WGS sequence"/>
</dbReference>
<comment type="caution">
    <text evidence="2">The sequence shown here is derived from an EMBL/GenBank/DDBJ whole genome shotgun (WGS) entry which is preliminary data.</text>
</comment>
<dbReference type="Pfam" id="PF00753">
    <property type="entry name" value="Lactamase_B"/>
    <property type="match status" value="1"/>
</dbReference>
<accession>A0AAX1UPA2</accession>